<dbReference type="PROSITE" id="PS51352">
    <property type="entry name" value="THIOREDOXIN_2"/>
    <property type="match status" value="1"/>
</dbReference>
<dbReference type="InterPro" id="IPR025380">
    <property type="entry name" value="DUF4369"/>
</dbReference>
<dbReference type="InterPro" id="IPR013766">
    <property type="entry name" value="Thioredoxin_domain"/>
</dbReference>
<dbReference type="CDD" id="cd02966">
    <property type="entry name" value="TlpA_like_family"/>
    <property type="match status" value="1"/>
</dbReference>
<evidence type="ECO:0000259" key="6">
    <source>
        <dbReference type="PROSITE" id="PS51352"/>
    </source>
</evidence>
<proteinExistence type="predicted"/>
<keyword evidence="8" id="KW-1185">Reference proteome</keyword>
<protein>
    <submittedName>
        <fullName evidence="7">TlpA disulfide reductase family protein</fullName>
    </submittedName>
</protein>
<keyword evidence="2" id="KW-0201">Cytochrome c-type biogenesis</keyword>
<dbReference type="Pfam" id="PF14289">
    <property type="entry name" value="DUF4369"/>
    <property type="match status" value="1"/>
</dbReference>
<evidence type="ECO:0000256" key="5">
    <source>
        <dbReference type="SAM" id="SignalP"/>
    </source>
</evidence>
<dbReference type="InterPro" id="IPR050553">
    <property type="entry name" value="Thioredoxin_ResA/DsbE_sf"/>
</dbReference>
<dbReference type="EMBL" id="CP117880">
    <property type="protein sequence ID" value="WDF69182.1"/>
    <property type="molecule type" value="Genomic_DNA"/>
</dbReference>
<keyword evidence="3" id="KW-1015">Disulfide bond</keyword>
<accession>A0ABY7WHZ3</accession>
<dbReference type="InterPro" id="IPR000866">
    <property type="entry name" value="AhpC/TSA"/>
</dbReference>
<dbReference type="Proteomes" id="UP001221558">
    <property type="component" value="Chromosome"/>
</dbReference>
<dbReference type="PROSITE" id="PS00194">
    <property type="entry name" value="THIOREDOXIN_1"/>
    <property type="match status" value="1"/>
</dbReference>
<keyword evidence="5" id="KW-0732">Signal</keyword>
<feature type="domain" description="Thioredoxin" evidence="6">
    <location>
        <begin position="233"/>
        <end position="373"/>
    </location>
</feature>
<dbReference type="InterPro" id="IPR017937">
    <property type="entry name" value="Thioredoxin_CS"/>
</dbReference>
<comment type="subcellular location">
    <subcellularLocation>
        <location evidence="1">Cell envelope</location>
    </subcellularLocation>
</comment>
<sequence length="373" mass="41974">MQKLLLSALFILPWTLQAQDVHFQVSGSIKEDVAGKKAYLIYRNEGDDIQDSVSLKKGKFKFSGTVAAPTKASLLIGKTLESAFAEPRKQLYLEEGKITVESKSSLRHAEVRGAAVNQDFRKLQGSFTSLQERRNAFYQKFRDASPEQFRDSTFRAEQKLEENRMDAERRNLILTFVRDNPDSYVSLDHLSELAGYAPEPEQLDSLFSLLSPTLRASDAGQKFAKGIDNLRLTEIGGLAPLFTQPDTAGNQVSLEQFRGKFVLLDFWASWCGPCRAENPHVVAAYHALKDQNFTVLGVSLDGEKQRDAWLKAIADDQLDWTQVSDLKAWNNDAGKRYNIRAIPQNFLIDPDGRIVAKNLRGEHLTETIASYLK</sequence>
<dbReference type="Gene3D" id="3.40.30.10">
    <property type="entry name" value="Glutaredoxin"/>
    <property type="match status" value="1"/>
</dbReference>
<feature type="chain" id="PRO_5047470268" evidence="5">
    <location>
        <begin position="19"/>
        <end position="373"/>
    </location>
</feature>
<keyword evidence="4" id="KW-0676">Redox-active center</keyword>
<evidence type="ECO:0000256" key="1">
    <source>
        <dbReference type="ARBA" id="ARBA00004196"/>
    </source>
</evidence>
<reference evidence="7 8" key="1">
    <citation type="submission" date="2023-02" db="EMBL/GenBank/DDBJ databases">
        <title>Genome sequence of Sphingobacterium sp. KACC 22765.</title>
        <authorList>
            <person name="Kim S."/>
            <person name="Heo J."/>
            <person name="Kwon S.-W."/>
        </authorList>
    </citation>
    <scope>NUCLEOTIDE SEQUENCE [LARGE SCALE GENOMIC DNA]</scope>
    <source>
        <strain evidence="7 8">KACC 22765</strain>
    </source>
</reference>
<dbReference type="PANTHER" id="PTHR42852:SF6">
    <property type="entry name" value="THIOL:DISULFIDE INTERCHANGE PROTEIN DSBE"/>
    <property type="match status" value="1"/>
</dbReference>
<dbReference type="Pfam" id="PF00578">
    <property type="entry name" value="AhpC-TSA"/>
    <property type="match status" value="1"/>
</dbReference>
<dbReference type="InterPro" id="IPR036249">
    <property type="entry name" value="Thioredoxin-like_sf"/>
</dbReference>
<organism evidence="7 8">
    <name type="scientific">Sphingobacterium oryzagri</name>
    <dbReference type="NCBI Taxonomy" id="3025669"/>
    <lineage>
        <taxon>Bacteria</taxon>
        <taxon>Pseudomonadati</taxon>
        <taxon>Bacteroidota</taxon>
        <taxon>Sphingobacteriia</taxon>
        <taxon>Sphingobacteriales</taxon>
        <taxon>Sphingobacteriaceae</taxon>
        <taxon>Sphingobacterium</taxon>
    </lineage>
</organism>
<evidence type="ECO:0000313" key="7">
    <source>
        <dbReference type="EMBL" id="WDF69182.1"/>
    </source>
</evidence>
<evidence type="ECO:0000256" key="3">
    <source>
        <dbReference type="ARBA" id="ARBA00023157"/>
    </source>
</evidence>
<dbReference type="RefSeq" id="WP_274267909.1">
    <property type="nucleotide sequence ID" value="NZ_CP117880.1"/>
</dbReference>
<evidence type="ECO:0000256" key="2">
    <source>
        <dbReference type="ARBA" id="ARBA00022748"/>
    </source>
</evidence>
<feature type="signal peptide" evidence="5">
    <location>
        <begin position="1"/>
        <end position="18"/>
    </location>
</feature>
<gene>
    <name evidence="7" type="ORF">PQ465_02085</name>
</gene>
<evidence type="ECO:0000313" key="8">
    <source>
        <dbReference type="Proteomes" id="UP001221558"/>
    </source>
</evidence>
<name>A0ABY7WHZ3_9SPHI</name>
<dbReference type="SUPFAM" id="SSF52833">
    <property type="entry name" value="Thioredoxin-like"/>
    <property type="match status" value="1"/>
</dbReference>
<dbReference type="PANTHER" id="PTHR42852">
    <property type="entry name" value="THIOL:DISULFIDE INTERCHANGE PROTEIN DSBE"/>
    <property type="match status" value="1"/>
</dbReference>
<evidence type="ECO:0000256" key="4">
    <source>
        <dbReference type="ARBA" id="ARBA00023284"/>
    </source>
</evidence>